<dbReference type="InterPro" id="IPR020556">
    <property type="entry name" value="Amidase_CS"/>
</dbReference>
<dbReference type="SUPFAM" id="SSF75304">
    <property type="entry name" value="Amidase signature (AS) enzymes"/>
    <property type="match status" value="1"/>
</dbReference>
<comment type="similarity">
    <text evidence="1">Belongs to the amidase family.</text>
</comment>
<dbReference type="InterPro" id="IPR036928">
    <property type="entry name" value="AS_sf"/>
</dbReference>
<dbReference type="GO" id="GO:0016787">
    <property type="term" value="F:hydrolase activity"/>
    <property type="evidence" value="ECO:0007669"/>
    <property type="project" value="UniProtKB-KW"/>
</dbReference>
<accession>A0ABD0KXR8</accession>
<reference evidence="7 8" key="1">
    <citation type="journal article" date="2023" name="Sci. Data">
        <title>Genome assembly of the Korean intertidal mud-creeper Batillaria attramentaria.</title>
        <authorList>
            <person name="Patra A.K."/>
            <person name="Ho P.T."/>
            <person name="Jun S."/>
            <person name="Lee S.J."/>
            <person name="Kim Y."/>
            <person name="Won Y.J."/>
        </authorList>
    </citation>
    <scope>NUCLEOTIDE SEQUENCE [LARGE SCALE GENOMIC DNA]</scope>
    <source>
        <strain evidence="7">Wonlab-2016</strain>
    </source>
</reference>
<dbReference type="Gene3D" id="3.90.1300.10">
    <property type="entry name" value="Amidase signature (AS) domain"/>
    <property type="match status" value="2"/>
</dbReference>
<evidence type="ECO:0000256" key="1">
    <source>
        <dbReference type="ARBA" id="ARBA00009199"/>
    </source>
</evidence>
<feature type="domain" description="Amidase" evidence="6">
    <location>
        <begin position="66"/>
        <end position="234"/>
    </location>
</feature>
<evidence type="ECO:0000256" key="3">
    <source>
        <dbReference type="PIRSR" id="PIRSR001221-1"/>
    </source>
</evidence>
<gene>
    <name evidence="7" type="ORF">BaRGS_00016784</name>
</gene>
<dbReference type="Pfam" id="PF01425">
    <property type="entry name" value="Amidase"/>
    <property type="match status" value="1"/>
</dbReference>
<dbReference type="AlphaFoldDB" id="A0ABD0KXR8"/>
<feature type="active site" description="Acyl-ester intermediate" evidence="3">
    <location>
        <position position="208"/>
    </location>
</feature>
<keyword evidence="5" id="KW-1133">Transmembrane helix</keyword>
<dbReference type="PROSITE" id="PS00571">
    <property type="entry name" value="AMIDASES"/>
    <property type="match status" value="1"/>
</dbReference>
<evidence type="ECO:0000256" key="4">
    <source>
        <dbReference type="PIRSR" id="PIRSR001221-2"/>
    </source>
</evidence>
<dbReference type="InterPro" id="IPR023631">
    <property type="entry name" value="Amidase_dom"/>
</dbReference>
<protein>
    <recommendedName>
        <fullName evidence="6">Amidase domain-containing protein</fullName>
    </recommendedName>
</protein>
<dbReference type="PANTHER" id="PTHR45847">
    <property type="entry name" value="FATTY ACID AMIDE HYDROLASE"/>
    <property type="match status" value="1"/>
</dbReference>
<comment type="caution">
    <text evidence="7">The sequence shown here is derived from an EMBL/GenBank/DDBJ whole genome shotgun (WGS) entry which is preliminary data.</text>
</comment>
<feature type="active site" description="Charge relay system" evidence="3">
    <location>
        <position position="184"/>
    </location>
</feature>
<keyword evidence="5" id="KW-0472">Membrane</keyword>
<evidence type="ECO:0000259" key="6">
    <source>
        <dbReference type="Pfam" id="PF01425"/>
    </source>
</evidence>
<dbReference type="Proteomes" id="UP001519460">
    <property type="component" value="Unassembled WGS sequence"/>
</dbReference>
<dbReference type="InterPro" id="IPR052096">
    <property type="entry name" value="Endocannabinoid_amidase"/>
</dbReference>
<feature type="binding site" evidence="4">
    <location>
        <begin position="205"/>
        <end position="208"/>
    </location>
    <ligand>
        <name>substrate</name>
    </ligand>
</feature>
<evidence type="ECO:0000256" key="2">
    <source>
        <dbReference type="ARBA" id="ARBA00022801"/>
    </source>
</evidence>
<feature type="binding site" evidence="4">
    <location>
        <position position="158"/>
    </location>
    <ligand>
        <name>substrate</name>
    </ligand>
</feature>
<organism evidence="7 8">
    <name type="scientific">Batillaria attramentaria</name>
    <dbReference type="NCBI Taxonomy" id="370345"/>
    <lineage>
        <taxon>Eukaryota</taxon>
        <taxon>Metazoa</taxon>
        <taxon>Spiralia</taxon>
        <taxon>Lophotrochozoa</taxon>
        <taxon>Mollusca</taxon>
        <taxon>Gastropoda</taxon>
        <taxon>Caenogastropoda</taxon>
        <taxon>Sorbeoconcha</taxon>
        <taxon>Cerithioidea</taxon>
        <taxon>Batillariidae</taxon>
        <taxon>Batillaria</taxon>
    </lineage>
</organism>
<sequence>MESLGSKGSLRHTIFTGSAVAVTAAALAAVASSIRKRRALDKKLEEKRALSRQTLNYVEQHLQMSKALELNKTINCITDAIVEAEDQAAACDKMTDKQSPLHGMPLSVKDNIGVKGYETTGGMQINIGRVSELDSVIVQVFKRYGAIPFVKTNVPQSMYSYTCSNKIFGETSNPHNTKRTPGGSSGGEGAILGGGGSIIGLGTDVGGSVRVPAVFCGVCALKPTVGRFSLVEMTRIMTAPDMWELDPTIPRMPFQEQLFASEHKLRIGYYTWDGVLPPVPAVARAVHVARKALESLGHTLVEFSPPGYGDAYASLYIATMAGGDRGQTLREKVKDDYLDRGLQMLWIANLPQWLIGLLAAMIQSKDAVQAKVLRGLISAGTTYSWFRHVEKLRDYRNNFVKQWQSLKLDAVICPVFASPAPYSEDVGQLTAAASGAALYNLVNFPAGALPVTRVNEQDIEDTNNPVLYPAQTAFEKLLKRSCSSADSKGLPVGVQCVTLPYTEELCLRLMTELEGAVGFASK</sequence>
<keyword evidence="5" id="KW-0812">Transmembrane</keyword>
<dbReference type="PANTHER" id="PTHR45847:SF6">
    <property type="entry name" value="FATTY ACID AMIDE HYDROLASE"/>
    <property type="match status" value="1"/>
</dbReference>
<evidence type="ECO:0000313" key="7">
    <source>
        <dbReference type="EMBL" id="KAK7491938.1"/>
    </source>
</evidence>
<dbReference type="PIRSF" id="PIRSF001221">
    <property type="entry name" value="Amidase_fungi"/>
    <property type="match status" value="1"/>
</dbReference>
<proteinExistence type="inferred from homology"/>
<evidence type="ECO:0000313" key="8">
    <source>
        <dbReference type="Proteomes" id="UP001519460"/>
    </source>
</evidence>
<dbReference type="EMBL" id="JACVVK020000108">
    <property type="protein sequence ID" value="KAK7491938.1"/>
    <property type="molecule type" value="Genomic_DNA"/>
</dbReference>
<keyword evidence="8" id="KW-1185">Reference proteome</keyword>
<keyword evidence="2" id="KW-0378">Hydrolase</keyword>
<feature type="transmembrane region" description="Helical" evidence="5">
    <location>
        <begin position="12"/>
        <end position="34"/>
    </location>
</feature>
<feature type="active site" description="Charge relay system" evidence="3">
    <location>
        <position position="109"/>
    </location>
</feature>
<feature type="binding site" evidence="4">
    <location>
        <position position="184"/>
    </location>
    <ligand>
        <name>substrate</name>
    </ligand>
</feature>
<name>A0ABD0KXR8_9CAEN</name>
<evidence type="ECO:0000256" key="5">
    <source>
        <dbReference type="SAM" id="Phobius"/>
    </source>
</evidence>